<evidence type="ECO:0000313" key="2">
    <source>
        <dbReference type="EMBL" id="KAF2716073.1"/>
    </source>
</evidence>
<evidence type="ECO:0000313" key="3">
    <source>
        <dbReference type="Proteomes" id="UP000799441"/>
    </source>
</evidence>
<dbReference type="AlphaFoldDB" id="A0A9P4PW65"/>
<comment type="caution">
    <text evidence="2">The sequence shown here is derived from an EMBL/GenBank/DDBJ whole genome shotgun (WGS) entry which is preliminary data.</text>
</comment>
<proteinExistence type="predicted"/>
<feature type="region of interest" description="Disordered" evidence="1">
    <location>
        <begin position="195"/>
        <end position="227"/>
    </location>
</feature>
<evidence type="ECO:0000256" key="1">
    <source>
        <dbReference type="SAM" id="MobiDB-lite"/>
    </source>
</evidence>
<organism evidence="2 3">
    <name type="scientific">Polychaeton citri CBS 116435</name>
    <dbReference type="NCBI Taxonomy" id="1314669"/>
    <lineage>
        <taxon>Eukaryota</taxon>
        <taxon>Fungi</taxon>
        <taxon>Dikarya</taxon>
        <taxon>Ascomycota</taxon>
        <taxon>Pezizomycotina</taxon>
        <taxon>Dothideomycetes</taxon>
        <taxon>Dothideomycetidae</taxon>
        <taxon>Capnodiales</taxon>
        <taxon>Capnodiaceae</taxon>
        <taxon>Polychaeton</taxon>
    </lineage>
</organism>
<gene>
    <name evidence="2" type="ORF">K431DRAFT_289717</name>
</gene>
<feature type="region of interest" description="Disordered" evidence="1">
    <location>
        <begin position="1"/>
        <end position="22"/>
    </location>
</feature>
<keyword evidence="3" id="KW-1185">Reference proteome</keyword>
<name>A0A9P4PW65_9PEZI</name>
<dbReference type="Proteomes" id="UP000799441">
    <property type="component" value="Unassembled WGS sequence"/>
</dbReference>
<dbReference type="EMBL" id="MU003898">
    <property type="protein sequence ID" value="KAF2716073.1"/>
    <property type="molecule type" value="Genomic_DNA"/>
</dbReference>
<feature type="compositionally biased region" description="Basic and acidic residues" evidence="1">
    <location>
        <begin position="10"/>
        <end position="19"/>
    </location>
</feature>
<reference evidence="2" key="1">
    <citation type="journal article" date="2020" name="Stud. Mycol.">
        <title>101 Dothideomycetes genomes: a test case for predicting lifestyles and emergence of pathogens.</title>
        <authorList>
            <person name="Haridas S."/>
            <person name="Albert R."/>
            <person name="Binder M."/>
            <person name="Bloem J."/>
            <person name="Labutti K."/>
            <person name="Salamov A."/>
            <person name="Andreopoulos B."/>
            <person name="Baker S."/>
            <person name="Barry K."/>
            <person name="Bills G."/>
            <person name="Bluhm B."/>
            <person name="Cannon C."/>
            <person name="Castanera R."/>
            <person name="Culley D."/>
            <person name="Daum C."/>
            <person name="Ezra D."/>
            <person name="Gonzalez J."/>
            <person name="Henrissat B."/>
            <person name="Kuo A."/>
            <person name="Liang C."/>
            <person name="Lipzen A."/>
            <person name="Lutzoni F."/>
            <person name="Magnuson J."/>
            <person name="Mondo S."/>
            <person name="Nolan M."/>
            <person name="Ohm R."/>
            <person name="Pangilinan J."/>
            <person name="Park H.-J."/>
            <person name="Ramirez L."/>
            <person name="Alfaro M."/>
            <person name="Sun H."/>
            <person name="Tritt A."/>
            <person name="Yoshinaga Y."/>
            <person name="Zwiers L.-H."/>
            <person name="Turgeon B."/>
            <person name="Goodwin S."/>
            <person name="Spatafora J."/>
            <person name="Crous P."/>
            <person name="Grigoriev I."/>
        </authorList>
    </citation>
    <scope>NUCLEOTIDE SEQUENCE</scope>
    <source>
        <strain evidence="2">CBS 116435</strain>
    </source>
</reference>
<protein>
    <submittedName>
        <fullName evidence="2">Uncharacterized protein</fullName>
    </submittedName>
</protein>
<sequence length="273" mass="31539">MSGLAPNHPPESEGNREYEASSEAAEEIQKALRQDGHRVWGFVIYRCTYASDPAWESCLARIKASVQDWLEDDLVLLEDDRFKLTIMDDASLFDKASPEIIRQHFLTWRETAVHEDQGSAQEIASRLRNPTRASRPGYDWKGRSARYRYFVAIDEESLQSILKSKESWAENNGEPDEAKGWVKLVRANFRRLPTDDEGYFENEDYQGEEDHEDEDAEDDGDDWSPIDEYTRKDVGWMKAMHDNLMPGFYNGLRDGENWTSFYERPPGVAEGPL</sequence>
<feature type="compositionally biased region" description="Acidic residues" evidence="1">
    <location>
        <begin position="195"/>
        <end position="225"/>
    </location>
</feature>
<accession>A0A9P4PW65</accession>
<dbReference type="OrthoDB" id="4424523at2759"/>